<feature type="non-terminal residue" evidence="1">
    <location>
        <position position="24"/>
    </location>
</feature>
<protein>
    <submittedName>
        <fullName evidence="1">Uncharacterized protein</fullName>
    </submittedName>
</protein>
<dbReference type="EMBL" id="UINC01085932">
    <property type="protein sequence ID" value="SVC33914.1"/>
    <property type="molecule type" value="Genomic_DNA"/>
</dbReference>
<dbReference type="AlphaFoldDB" id="A0A382LAJ1"/>
<sequence>MTLAYKLFYFSLFFIISGYGEVNA</sequence>
<accession>A0A382LAJ1</accession>
<evidence type="ECO:0000313" key="1">
    <source>
        <dbReference type="EMBL" id="SVC33914.1"/>
    </source>
</evidence>
<name>A0A382LAJ1_9ZZZZ</name>
<reference evidence="1" key="1">
    <citation type="submission" date="2018-05" db="EMBL/GenBank/DDBJ databases">
        <authorList>
            <person name="Lanie J.A."/>
            <person name="Ng W.-L."/>
            <person name="Kazmierczak K.M."/>
            <person name="Andrzejewski T.M."/>
            <person name="Davidsen T.M."/>
            <person name="Wayne K.J."/>
            <person name="Tettelin H."/>
            <person name="Glass J.I."/>
            <person name="Rusch D."/>
            <person name="Podicherti R."/>
            <person name="Tsui H.-C.T."/>
            <person name="Winkler M.E."/>
        </authorList>
    </citation>
    <scope>NUCLEOTIDE SEQUENCE</scope>
</reference>
<proteinExistence type="predicted"/>
<gene>
    <name evidence="1" type="ORF">METZ01_LOCUS286768</name>
</gene>
<organism evidence="1">
    <name type="scientific">marine metagenome</name>
    <dbReference type="NCBI Taxonomy" id="408172"/>
    <lineage>
        <taxon>unclassified sequences</taxon>
        <taxon>metagenomes</taxon>
        <taxon>ecological metagenomes</taxon>
    </lineage>
</organism>